<organism evidence="3 4">
    <name type="scientific">Trypanosoma conorhini</name>
    <dbReference type="NCBI Taxonomy" id="83891"/>
    <lineage>
        <taxon>Eukaryota</taxon>
        <taxon>Discoba</taxon>
        <taxon>Euglenozoa</taxon>
        <taxon>Kinetoplastea</taxon>
        <taxon>Metakinetoplastina</taxon>
        <taxon>Trypanosomatida</taxon>
        <taxon>Trypanosomatidae</taxon>
        <taxon>Trypanosoma</taxon>
    </lineage>
</organism>
<keyword evidence="4" id="KW-1185">Reference proteome</keyword>
<protein>
    <submittedName>
        <fullName evidence="3">Acetyltransferase</fullName>
        <ecNumber evidence="3">2.3.-.-</ecNumber>
    </submittedName>
</protein>
<dbReference type="AlphaFoldDB" id="A0A3R7KTG5"/>
<dbReference type="EMBL" id="MKKU01000419">
    <property type="protein sequence ID" value="RNF13178.1"/>
    <property type="molecule type" value="Genomic_DNA"/>
</dbReference>
<dbReference type="OrthoDB" id="186786at2759"/>
<sequence>MPSFAVSGVFVAVVTVVASACAFLFAMMPVLPLAFLRLTAGCVPAAVMRVCTAWFDRVQEKWVGLVVLLLECVLRLRLAYTIVSPATTAPSQLADVFAPPRPGKFKLVLLNHRSRIDWLVMFPFIARAGGLRTLRIVLKDGLKRIPVFGWSMQVFRYIFLSRDWANDEATLRGLIAHYRESGGATIMLFPEGTDLSASNIAKANAYAAEHGLPCFHHVLNPRTTGFVAMVEMIGAANIEEIVDVTMGYTDFVPGERPAEVAIVNGRMPKKVHILCTRHRMAEQTEPVQGEKPALGAVPPDDAGLRLWLSDRFAKKELLLSQFYANNPVGFEAHHVRSVYGEHCAVATYDEDVEVASHPGSTKFSRFVRDMGLWHGFLGVLLLWSMPVLYWVFCSGLRTLLVCGLLANLCGWVTRDKGGLDEWLFLPQQQRQRQRPKENRGPSKRGD</sequence>
<evidence type="ECO:0000313" key="4">
    <source>
        <dbReference type="Proteomes" id="UP000284403"/>
    </source>
</evidence>
<comment type="caution">
    <text evidence="3">The sequence shown here is derived from an EMBL/GenBank/DDBJ whole genome shotgun (WGS) entry which is preliminary data.</text>
</comment>
<dbReference type="Pfam" id="PF01553">
    <property type="entry name" value="Acyltransferase"/>
    <property type="match status" value="1"/>
</dbReference>
<dbReference type="EC" id="2.3.-.-" evidence="3"/>
<feature type="domain" description="Phospholipid/glycerol acyltransferase" evidence="2">
    <location>
        <begin position="106"/>
        <end position="227"/>
    </location>
</feature>
<keyword evidence="3" id="KW-0012">Acyltransferase</keyword>
<reference evidence="3 4" key="1">
    <citation type="journal article" date="2018" name="BMC Genomics">
        <title>Genomic comparison of Trypanosoma conorhini and Trypanosoma rangeli to Trypanosoma cruzi strains of high and low virulence.</title>
        <authorList>
            <person name="Bradwell K.R."/>
            <person name="Koparde V.N."/>
            <person name="Matveyev A.V."/>
            <person name="Serrano M.G."/>
            <person name="Alves J.M."/>
            <person name="Parikh H."/>
            <person name="Huang B."/>
            <person name="Lee V."/>
            <person name="Espinosa-Alvarez O."/>
            <person name="Ortiz P.A."/>
            <person name="Costa-Martins A.G."/>
            <person name="Teixeira M.M."/>
            <person name="Buck G.A."/>
        </authorList>
    </citation>
    <scope>NUCLEOTIDE SEQUENCE [LARGE SCALE GENOMIC DNA]</scope>
    <source>
        <strain evidence="3 4">025E</strain>
    </source>
</reference>
<accession>A0A3R7KTG5</accession>
<feature type="transmembrane region" description="Helical" evidence="1">
    <location>
        <begin position="372"/>
        <end position="392"/>
    </location>
</feature>
<evidence type="ECO:0000259" key="2">
    <source>
        <dbReference type="SMART" id="SM00563"/>
    </source>
</evidence>
<name>A0A3R7KTG5_9TRYP</name>
<dbReference type="Proteomes" id="UP000284403">
    <property type="component" value="Unassembled WGS sequence"/>
</dbReference>
<dbReference type="PANTHER" id="PTHR10983">
    <property type="entry name" value="1-ACYLGLYCEROL-3-PHOSPHATE ACYLTRANSFERASE-RELATED"/>
    <property type="match status" value="1"/>
</dbReference>
<keyword evidence="1" id="KW-1133">Transmembrane helix</keyword>
<keyword evidence="1" id="KW-0812">Transmembrane</keyword>
<keyword evidence="1" id="KW-0472">Membrane</keyword>
<gene>
    <name evidence="3" type="ORF">Tco025E_06307</name>
</gene>
<keyword evidence="3" id="KW-0808">Transferase</keyword>
<dbReference type="SMART" id="SM00563">
    <property type="entry name" value="PlsC"/>
    <property type="match status" value="1"/>
</dbReference>
<evidence type="ECO:0000313" key="3">
    <source>
        <dbReference type="EMBL" id="RNF13178.1"/>
    </source>
</evidence>
<dbReference type="CDD" id="cd07990">
    <property type="entry name" value="LPLAT_LCLAT1-like"/>
    <property type="match status" value="1"/>
</dbReference>
<dbReference type="InterPro" id="IPR002123">
    <property type="entry name" value="Plipid/glycerol_acylTrfase"/>
</dbReference>
<dbReference type="GO" id="GO:0016746">
    <property type="term" value="F:acyltransferase activity"/>
    <property type="evidence" value="ECO:0007669"/>
    <property type="project" value="UniProtKB-KW"/>
</dbReference>
<proteinExistence type="predicted"/>
<evidence type="ECO:0000256" key="1">
    <source>
        <dbReference type="SAM" id="Phobius"/>
    </source>
</evidence>
<dbReference type="RefSeq" id="XP_029226721.1">
    <property type="nucleotide sequence ID" value="XM_029373187.1"/>
</dbReference>
<dbReference type="GeneID" id="40319918"/>
<dbReference type="GO" id="GO:0012505">
    <property type="term" value="C:endomembrane system"/>
    <property type="evidence" value="ECO:0007669"/>
    <property type="project" value="TreeGrafter"/>
</dbReference>
<dbReference type="SUPFAM" id="SSF69593">
    <property type="entry name" value="Glycerol-3-phosphate (1)-acyltransferase"/>
    <property type="match status" value="1"/>
</dbReference>
<dbReference type="PANTHER" id="PTHR10983:SF16">
    <property type="entry name" value="LYSOCARDIOLIPIN ACYLTRANSFERASE 1"/>
    <property type="match status" value="1"/>
</dbReference>
<feature type="transmembrane region" description="Helical" evidence="1">
    <location>
        <begin position="7"/>
        <end position="28"/>
    </location>
</feature>